<accession>A0A2P2J1Y9</accession>
<protein>
    <submittedName>
        <fullName evidence="1">Protein SRG1-like</fullName>
    </submittedName>
</protein>
<sequence>MAKPAGKPHRETGVEVSCPEEALALFFFVFFFSLK</sequence>
<dbReference type="AlphaFoldDB" id="A0A2P2J1Y9"/>
<proteinExistence type="predicted"/>
<evidence type="ECO:0000313" key="1">
    <source>
        <dbReference type="EMBL" id="MBW87502.1"/>
    </source>
</evidence>
<name>A0A2P2J1Y9_RHIMU</name>
<organism evidence="1">
    <name type="scientific">Rhizophora mucronata</name>
    <name type="common">Asiatic mangrove</name>
    <dbReference type="NCBI Taxonomy" id="61149"/>
    <lineage>
        <taxon>Eukaryota</taxon>
        <taxon>Viridiplantae</taxon>
        <taxon>Streptophyta</taxon>
        <taxon>Embryophyta</taxon>
        <taxon>Tracheophyta</taxon>
        <taxon>Spermatophyta</taxon>
        <taxon>Magnoliopsida</taxon>
        <taxon>eudicotyledons</taxon>
        <taxon>Gunneridae</taxon>
        <taxon>Pentapetalae</taxon>
        <taxon>rosids</taxon>
        <taxon>fabids</taxon>
        <taxon>Malpighiales</taxon>
        <taxon>Rhizophoraceae</taxon>
        <taxon>Rhizophora</taxon>
    </lineage>
</organism>
<reference evidence="1" key="1">
    <citation type="submission" date="2018-02" db="EMBL/GenBank/DDBJ databases">
        <title>Rhizophora mucronata_Transcriptome.</title>
        <authorList>
            <person name="Meera S.P."/>
            <person name="Sreeshan A."/>
            <person name="Augustine A."/>
        </authorList>
    </citation>
    <scope>NUCLEOTIDE SEQUENCE</scope>
    <source>
        <tissue evidence="1">Leaf</tissue>
    </source>
</reference>
<dbReference type="EMBL" id="GGEC01007019">
    <property type="protein sequence ID" value="MBW87502.1"/>
    <property type="molecule type" value="Transcribed_RNA"/>
</dbReference>